<reference evidence="2" key="1">
    <citation type="submission" date="2020-12" db="EMBL/GenBank/DDBJ databases">
        <title>Desulfobium dissulfuricans gen. nov., sp. nov., a novel mesophilic, sulfate-reducing bacterium isolated from a deep-sea hydrothermal vent.</title>
        <authorList>
            <person name="Hashimoto Y."/>
            <person name="Tame A."/>
            <person name="Sawayama S."/>
            <person name="Miyazaki J."/>
            <person name="Takai K."/>
            <person name="Nakagawa S."/>
        </authorList>
    </citation>
    <scope>NUCLEOTIDE SEQUENCE</scope>
    <source>
        <strain evidence="2">GF1</strain>
    </source>
</reference>
<keyword evidence="3" id="KW-1185">Reference proteome</keyword>
<gene>
    <name evidence="2" type="ORF">GF1_20240</name>
</gene>
<dbReference type="Proteomes" id="UP001063350">
    <property type="component" value="Chromosome"/>
</dbReference>
<evidence type="ECO:0000313" key="3">
    <source>
        <dbReference type="Proteomes" id="UP001063350"/>
    </source>
</evidence>
<proteinExistence type="predicted"/>
<dbReference type="EMBL" id="AP024233">
    <property type="protein sequence ID" value="BCO09648.1"/>
    <property type="molecule type" value="Genomic_DNA"/>
</dbReference>
<dbReference type="SUPFAM" id="SSF55031">
    <property type="entry name" value="Bacterial exopeptidase dimerisation domain"/>
    <property type="match status" value="1"/>
</dbReference>
<protein>
    <recommendedName>
        <fullName evidence="1">Peptidase M20 dimerisation domain-containing protein</fullName>
    </recommendedName>
</protein>
<dbReference type="Gene3D" id="3.40.630.10">
    <property type="entry name" value="Zn peptidases"/>
    <property type="match status" value="1"/>
</dbReference>
<dbReference type="GO" id="GO:0016787">
    <property type="term" value="F:hydrolase activity"/>
    <property type="evidence" value="ECO:0007669"/>
    <property type="project" value="UniProtKB-KW"/>
</dbReference>
<evidence type="ECO:0000313" key="2">
    <source>
        <dbReference type="EMBL" id="BCO09648.1"/>
    </source>
</evidence>
<dbReference type="AlphaFoldDB" id="A0A915U1F1"/>
<name>A0A915U1F1_9BACT</name>
<dbReference type="KEGG" id="ddu:GF1_20240"/>
<dbReference type="Pfam" id="PF07687">
    <property type="entry name" value="M20_dimer"/>
    <property type="match status" value="1"/>
</dbReference>
<dbReference type="InterPro" id="IPR011650">
    <property type="entry name" value="Peptidase_M20_dimer"/>
</dbReference>
<feature type="domain" description="Peptidase M20 dimerisation" evidence="1">
    <location>
        <begin position="205"/>
        <end position="288"/>
    </location>
</feature>
<dbReference type="Gene3D" id="3.30.70.360">
    <property type="match status" value="1"/>
</dbReference>
<organism evidence="2 3">
    <name type="scientific">Desulfolithobacter dissulfuricans</name>
    <dbReference type="NCBI Taxonomy" id="2795293"/>
    <lineage>
        <taxon>Bacteria</taxon>
        <taxon>Pseudomonadati</taxon>
        <taxon>Thermodesulfobacteriota</taxon>
        <taxon>Desulfobulbia</taxon>
        <taxon>Desulfobulbales</taxon>
        <taxon>Desulfobulbaceae</taxon>
        <taxon>Desulfolithobacter</taxon>
    </lineage>
</organism>
<dbReference type="RefSeq" id="WP_267926398.1">
    <property type="nucleotide sequence ID" value="NZ_AP024233.1"/>
</dbReference>
<dbReference type="InterPro" id="IPR036264">
    <property type="entry name" value="Bact_exopeptidase_dim_dom"/>
</dbReference>
<sequence length="391" mass="42039">MEKTANDAMTSLAMEKILDQVRKLPQALEPYREMLLANVVMIGEIPGPTFGEEDRVNFLVQRFTECGLQNCSTDEAGNGLAILPGTSGEKCLLVSAHSDTPFPATIDHTYTVSGGKIRGPGVADDILGLAVLATLPTILEGLGLRFSYDIVLMGATRSLDMGNQSGLRFFLANTDLPLKAGIAVEGASLGRLHFRSMASLGGTISCHVDRKVSQRSAIDVLNQIITRLREIDMPRESNTALILGSISGGASYKVPARNARLKFQLRSDSDEIVREVTGRINRILDEMALQAGVSAHLEVIARTRSGGISSSHPLVVQTRRIMAVLGIEPRYSIYSSIMSGYVEHELPALGVGITNADNVNYEDEFVEIEPIMTGVAQLIGILLAIDGGCCV</sequence>
<evidence type="ECO:0000259" key="1">
    <source>
        <dbReference type="Pfam" id="PF07687"/>
    </source>
</evidence>
<accession>A0A915U1F1</accession>
<dbReference type="SUPFAM" id="SSF53187">
    <property type="entry name" value="Zn-dependent exopeptidases"/>
    <property type="match status" value="1"/>
</dbReference>